<keyword evidence="2" id="KW-1185">Reference proteome</keyword>
<accession>A0A428SEP2</accession>
<evidence type="ECO:0000313" key="2">
    <source>
        <dbReference type="Proteomes" id="UP000288429"/>
    </source>
</evidence>
<name>A0A428SEP2_9HYPO</name>
<gene>
    <name evidence="1" type="ORF">CDV31_016108</name>
</gene>
<evidence type="ECO:0000313" key="1">
    <source>
        <dbReference type="EMBL" id="RSL88214.1"/>
    </source>
</evidence>
<proteinExistence type="predicted"/>
<protein>
    <submittedName>
        <fullName evidence="1">Uncharacterized protein</fullName>
    </submittedName>
</protein>
<reference evidence="1 2" key="1">
    <citation type="submission" date="2017-06" db="EMBL/GenBank/DDBJ databases">
        <title>Cmopartive genomic analysis of Ambrosia Fusariam Clade fungi.</title>
        <authorList>
            <person name="Stajich J.E."/>
            <person name="Carrillo J."/>
            <person name="Kijimoto T."/>
            <person name="Eskalen A."/>
            <person name="O'Donnell K."/>
            <person name="Kasson M."/>
        </authorList>
    </citation>
    <scope>NUCLEOTIDE SEQUENCE [LARGE SCALE GENOMIC DNA]</scope>
    <source>
        <strain evidence="1 2">NRRL 20438</strain>
    </source>
</reference>
<organism evidence="1 2">
    <name type="scientific">Fusarium ambrosium</name>
    <dbReference type="NCBI Taxonomy" id="131363"/>
    <lineage>
        <taxon>Eukaryota</taxon>
        <taxon>Fungi</taxon>
        <taxon>Dikarya</taxon>
        <taxon>Ascomycota</taxon>
        <taxon>Pezizomycotina</taxon>
        <taxon>Sordariomycetes</taxon>
        <taxon>Hypocreomycetidae</taxon>
        <taxon>Hypocreales</taxon>
        <taxon>Nectriaceae</taxon>
        <taxon>Fusarium</taxon>
        <taxon>Fusarium solani species complex</taxon>
    </lineage>
</organism>
<dbReference type="EMBL" id="NIZV01000482">
    <property type="protein sequence ID" value="RSL88214.1"/>
    <property type="molecule type" value="Genomic_DNA"/>
</dbReference>
<dbReference type="AlphaFoldDB" id="A0A428SEP2"/>
<comment type="caution">
    <text evidence="1">The sequence shown here is derived from an EMBL/GenBank/DDBJ whole genome shotgun (WGS) entry which is preliminary data.</text>
</comment>
<dbReference type="Proteomes" id="UP000288429">
    <property type="component" value="Unassembled WGS sequence"/>
</dbReference>
<sequence length="175" mass="19772">MGDSSYITCFTSESAFKSRYATEKGMPFSELHQLAATFRNPHQGHHNHEKANLSDIEDKSDDYEVEGRFKRLRRNTLQEDYVNSSQIQVGSSSPMTEDGSQGASSVGIILINATQHFMCFLQFEISDQFLHDLESAAPSAFMYVNTTQWLDLSSRRGRESVVSNLCGLMIWARES</sequence>